<gene>
    <name evidence="1" type="ORF">UFOVP515_43</name>
</gene>
<protein>
    <submittedName>
        <fullName evidence="1">Uncharacterized protein</fullName>
    </submittedName>
</protein>
<organism evidence="1">
    <name type="scientific">uncultured Caudovirales phage</name>
    <dbReference type="NCBI Taxonomy" id="2100421"/>
    <lineage>
        <taxon>Viruses</taxon>
        <taxon>Duplodnaviria</taxon>
        <taxon>Heunggongvirae</taxon>
        <taxon>Uroviricota</taxon>
        <taxon>Caudoviricetes</taxon>
        <taxon>Peduoviridae</taxon>
        <taxon>Maltschvirus</taxon>
        <taxon>Maltschvirus maltsch</taxon>
    </lineage>
</organism>
<name>A0A6J5MMZ2_9CAUD</name>
<dbReference type="EMBL" id="LR796482">
    <property type="protein sequence ID" value="CAB4147732.1"/>
    <property type="molecule type" value="Genomic_DNA"/>
</dbReference>
<sequence length="66" mass="7482">MTHQEIKELAGHRAVSPWVMKLVNDAVMKEREACAAICDELHKARVGKDNYFAFAANAIRELRAKQ</sequence>
<reference evidence="1" key="1">
    <citation type="submission" date="2020-04" db="EMBL/GenBank/DDBJ databases">
        <authorList>
            <person name="Chiriac C."/>
            <person name="Salcher M."/>
            <person name="Ghai R."/>
            <person name="Kavagutti S V."/>
        </authorList>
    </citation>
    <scope>NUCLEOTIDE SEQUENCE</scope>
</reference>
<evidence type="ECO:0000313" key="1">
    <source>
        <dbReference type="EMBL" id="CAB4147732.1"/>
    </source>
</evidence>
<proteinExistence type="predicted"/>
<accession>A0A6J5MMZ2</accession>